<dbReference type="Proteomes" id="UP000284168">
    <property type="component" value="Unassembled WGS sequence"/>
</dbReference>
<dbReference type="PANTHER" id="PTHR39322:SF1">
    <property type="entry name" value="ISOVALERYL-HOMOSERINE LACTONE SYNTHASE"/>
    <property type="match status" value="1"/>
</dbReference>
<dbReference type="PANTHER" id="PTHR39322">
    <property type="entry name" value="ACYL-HOMOSERINE-LACTONE SYNTHASE"/>
    <property type="match status" value="1"/>
</dbReference>
<dbReference type="PROSITE" id="PS51187">
    <property type="entry name" value="AUTOINDUCER_SYNTH_2"/>
    <property type="match status" value="1"/>
</dbReference>
<organism evidence="10 11">
    <name type="scientific">Pseudomonas lini</name>
    <dbReference type="NCBI Taxonomy" id="163011"/>
    <lineage>
        <taxon>Bacteria</taxon>
        <taxon>Pseudomonadati</taxon>
        <taxon>Pseudomonadota</taxon>
        <taxon>Gammaproteobacteria</taxon>
        <taxon>Pseudomonadales</taxon>
        <taxon>Pseudomonadaceae</taxon>
        <taxon>Pseudomonas</taxon>
    </lineage>
</organism>
<comment type="catalytic activity">
    <reaction evidence="7 9">
        <text>a fatty acyl-[ACP] + S-adenosyl-L-methionine = an N-acyl-L-homoserine lactone + S-methyl-5'-thioadenosine + holo-[ACP] + H(+)</text>
        <dbReference type="Rhea" id="RHEA:10096"/>
        <dbReference type="Rhea" id="RHEA-COMP:9685"/>
        <dbReference type="Rhea" id="RHEA-COMP:14125"/>
        <dbReference type="ChEBI" id="CHEBI:15378"/>
        <dbReference type="ChEBI" id="CHEBI:17509"/>
        <dbReference type="ChEBI" id="CHEBI:55474"/>
        <dbReference type="ChEBI" id="CHEBI:59789"/>
        <dbReference type="ChEBI" id="CHEBI:64479"/>
        <dbReference type="ChEBI" id="CHEBI:138651"/>
        <dbReference type="EC" id="2.3.1.184"/>
    </reaction>
</comment>
<evidence type="ECO:0000256" key="7">
    <source>
        <dbReference type="ARBA" id="ARBA00048576"/>
    </source>
</evidence>
<evidence type="ECO:0000256" key="6">
    <source>
        <dbReference type="ARBA" id="ARBA00022929"/>
    </source>
</evidence>
<keyword evidence="6 8" id="KW-0071">Autoinducer synthesis</keyword>
<comment type="caution">
    <text evidence="10">The sequence shown here is derived from an EMBL/GenBank/DDBJ whole genome shotgun (WGS) entry which is preliminary data.</text>
</comment>
<evidence type="ECO:0000256" key="5">
    <source>
        <dbReference type="ARBA" id="ARBA00022691"/>
    </source>
</evidence>
<evidence type="ECO:0000256" key="9">
    <source>
        <dbReference type="RuleBase" id="RU361135"/>
    </source>
</evidence>
<dbReference type="EMBL" id="MOBN01000036">
    <property type="protein sequence ID" value="RON25251.1"/>
    <property type="molecule type" value="Genomic_DNA"/>
</dbReference>
<name>A0A423III6_9PSED</name>
<evidence type="ECO:0000256" key="3">
    <source>
        <dbReference type="ARBA" id="ARBA00022654"/>
    </source>
</evidence>
<dbReference type="GO" id="GO:0061579">
    <property type="term" value="F:N-acyl homoserine lactone synthase activity"/>
    <property type="evidence" value="ECO:0007669"/>
    <property type="project" value="UniProtKB-UniRule"/>
</dbReference>
<dbReference type="GO" id="GO:0007165">
    <property type="term" value="P:signal transduction"/>
    <property type="evidence" value="ECO:0007669"/>
    <property type="project" value="TreeGrafter"/>
</dbReference>
<keyword evidence="5 9" id="KW-0949">S-adenosyl-L-methionine</keyword>
<dbReference type="PRINTS" id="PR01549">
    <property type="entry name" value="AUTOINDCRSYN"/>
</dbReference>
<proteinExistence type="inferred from homology"/>
<dbReference type="SUPFAM" id="SSF55729">
    <property type="entry name" value="Acyl-CoA N-acyltransferases (Nat)"/>
    <property type="match status" value="1"/>
</dbReference>
<dbReference type="InterPro" id="IPR016181">
    <property type="entry name" value="Acyl_CoA_acyltransferase"/>
</dbReference>
<comment type="similarity">
    <text evidence="8 9">Belongs to the autoinducer synthase family.</text>
</comment>
<keyword evidence="4 9" id="KW-0808">Transferase</keyword>
<dbReference type="EC" id="2.3.1.184" evidence="1 9"/>
<reference evidence="10 11" key="1">
    <citation type="submission" date="2016-10" db="EMBL/GenBank/DDBJ databases">
        <title>Comparative genome analysis of multiple Pseudomonas spp. focuses on biocontrol and plant growth promoting traits.</title>
        <authorList>
            <person name="Tao X.-Y."/>
            <person name="Taylor C.G."/>
        </authorList>
    </citation>
    <scope>NUCLEOTIDE SEQUENCE [LARGE SCALE GENOMIC DNA]</scope>
    <source>
        <strain evidence="10 11">48C10</strain>
    </source>
</reference>
<keyword evidence="3 8" id="KW-0673">Quorum sensing</keyword>
<gene>
    <name evidence="10" type="ORF">BK663_20030</name>
</gene>
<dbReference type="RefSeq" id="WP_187326454.1">
    <property type="nucleotide sequence ID" value="NZ_MOBN01000036.1"/>
</dbReference>
<protein>
    <recommendedName>
        <fullName evidence="2 9">Acyl-homoserine-lactone synthase</fullName>
        <ecNumber evidence="1 9">2.3.1.184</ecNumber>
    </recommendedName>
    <alternativeName>
        <fullName evidence="9">Autoinducer synthesis protein</fullName>
    </alternativeName>
</protein>
<accession>A0A423III6</accession>
<evidence type="ECO:0000256" key="2">
    <source>
        <dbReference type="ARBA" id="ARBA00018768"/>
    </source>
</evidence>
<dbReference type="GO" id="GO:0009372">
    <property type="term" value="P:quorum sensing"/>
    <property type="evidence" value="ECO:0007669"/>
    <property type="project" value="UniProtKB-UniRule"/>
</dbReference>
<sequence length="194" mass="21676">MLTAVTGTVSDLLPGMASALAKYRYEVFVKELGWPLRCENGVELDAFDRPDTVYVLACDNNHEIFGCARLIPTNRPYLLGDVFPHLMEGSPLPFSPDIWELSRFAISKPKGQVLSAEQAWKNTVKLVKEVIDVARSKGAFRLIAFTAVGNERLLKRMGVNTQRISPPRLIDNKSIVPFWIEIDDKTTRALCLAA</sequence>
<evidence type="ECO:0000313" key="11">
    <source>
        <dbReference type="Proteomes" id="UP000284168"/>
    </source>
</evidence>
<evidence type="ECO:0000313" key="10">
    <source>
        <dbReference type="EMBL" id="RON25251.1"/>
    </source>
</evidence>
<evidence type="ECO:0000256" key="8">
    <source>
        <dbReference type="PROSITE-ProRule" id="PRU00533"/>
    </source>
</evidence>
<dbReference type="Gene3D" id="3.40.630.30">
    <property type="match status" value="1"/>
</dbReference>
<dbReference type="InterPro" id="IPR001690">
    <property type="entry name" value="Autoind_synthase"/>
</dbReference>
<evidence type="ECO:0000256" key="1">
    <source>
        <dbReference type="ARBA" id="ARBA00012340"/>
    </source>
</evidence>
<dbReference type="Pfam" id="PF00765">
    <property type="entry name" value="Autoind_synth"/>
    <property type="match status" value="1"/>
</dbReference>
<evidence type="ECO:0000256" key="4">
    <source>
        <dbReference type="ARBA" id="ARBA00022679"/>
    </source>
</evidence>
<dbReference type="AlphaFoldDB" id="A0A423III6"/>